<protein>
    <recommendedName>
        <fullName evidence="13">Zinc finger CCCH domain-containing protein 4</fullName>
    </recommendedName>
</protein>
<dbReference type="InterPro" id="IPR014001">
    <property type="entry name" value="Helicase_ATP-bd"/>
</dbReference>
<evidence type="ECO:0000256" key="5">
    <source>
        <dbReference type="ARBA" id="ARBA00022833"/>
    </source>
</evidence>
<evidence type="ECO:0008006" key="13">
    <source>
        <dbReference type="Google" id="ProtNLM"/>
    </source>
</evidence>
<dbReference type="InterPro" id="IPR001650">
    <property type="entry name" value="Helicase_C-like"/>
</dbReference>
<dbReference type="SUPFAM" id="SSF52540">
    <property type="entry name" value="P-loop containing nucleoside triphosphate hydrolases"/>
    <property type="match status" value="1"/>
</dbReference>
<feature type="zinc finger region" description="C3H1-type" evidence="6">
    <location>
        <begin position="812"/>
        <end position="839"/>
    </location>
</feature>
<evidence type="ECO:0000313" key="12">
    <source>
        <dbReference type="Proteomes" id="UP000734854"/>
    </source>
</evidence>
<evidence type="ECO:0000256" key="4">
    <source>
        <dbReference type="ARBA" id="ARBA00022806"/>
    </source>
</evidence>
<evidence type="ECO:0000256" key="1">
    <source>
        <dbReference type="ARBA" id="ARBA00022723"/>
    </source>
</evidence>
<dbReference type="Gene3D" id="1.20.120.1080">
    <property type="match status" value="1"/>
</dbReference>
<dbReference type="PROSITE" id="PS50103">
    <property type="entry name" value="ZF_C3H1"/>
    <property type="match status" value="2"/>
</dbReference>
<name>A0A8J5KSN4_ZINOF</name>
<feature type="domain" description="C3H1-type" evidence="8">
    <location>
        <begin position="812"/>
        <end position="839"/>
    </location>
</feature>
<evidence type="ECO:0000259" key="8">
    <source>
        <dbReference type="PROSITE" id="PS50103"/>
    </source>
</evidence>
<dbReference type="SMART" id="SM00490">
    <property type="entry name" value="HELICc"/>
    <property type="match status" value="1"/>
</dbReference>
<reference evidence="11 12" key="1">
    <citation type="submission" date="2020-08" db="EMBL/GenBank/DDBJ databases">
        <title>Plant Genome Project.</title>
        <authorList>
            <person name="Zhang R.-G."/>
        </authorList>
    </citation>
    <scope>NUCLEOTIDE SEQUENCE [LARGE SCALE GENOMIC DNA]</scope>
    <source>
        <tissue evidence="11">Rhizome</tissue>
    </source>
</reference>
<dbReference type="PANTHER" id="PTHR18934">
    <property type="entry name" value="ATP-DEPENDENT RNA HELICASE"/>
    <property type="match status" value="1"/>
</dbReference>
<dbReference type="EMBL" id="JACMSC010000014">
    <property type="protein sequence ID" value="KAG6491329.1"/>
    <property type="molecule type" value="Genomic_DNA"/>
</dbReference>
<dbReference type="PROSITE" id="PS51192">
    <property type="entry name" value="HELICASE_ATP_BIND_1"/>
    <property type="match status" value="1"/>
</dbReference>
<keyword evidence="12" id="KW-1185">Reference proteome</keyword>
<organism evidence="11 12">
    <name type="scientific">Zingiber officinale</name>
    <name type="common">Ginger</name>
    <name type="synonym">Amomum zingiber</name>
    <dbReference type="NCBI Taxonomy" id="94328"/>
    <lineage>
        <taxon>Eukaryota</taxon>
        <taxon>Viridiplantae</taxon>
        <taxon>Streptophyta</taxon>
        <taxon>Embryophyta</taxon>
        <taxon>Tracheophyta</taxon>
        <taxon>Spermatophyta</taxon>
        <taxon>Magnoliopsida</taxon>
        <taxon>Liliopsida</taxon>
        <taxon>Zingiberales</taxon>
        <taxon>Zingiberaceae</taxon>
        <taxon>Zingiber</taxon>
    </lineage>
</organism>
<dbReference type="InterPro" id="IPR036855">
    <property type="entry name" value="Znf_CCCH_sf"/>
</dbReference>
<dbReference type="CDD" id="cd18791">
    <property type="entry name" value="SF2_C_RHA"/>
    <property type="match status" value="1"/>
</dbReference>
<keyword evidence="4" id="KW-0547">Nucleotide-binding</keyword>
<feature type="zinc finger region" description="C3H1-type" evidence="6">
    <location>
        <begin position="784"/>
        <end position="811"/>
    </location>
</feature>
<keyword evidence="1 6" id="KW-0479">Metal-binding</keyword>
<keyword evidence="4" id="KW-0067">ATP-binding</keyword>
<dbReference type="Pfam" id="PF00271">
    <property type="entry name" value="Helicase_C"/>
    <property type="match status" value="1"/>
</dbReference>
<dbReference type="InterPro" id="IPR027417">
    <property type="entry name" value="P-loop_NTPase"/>
</dbReference>
<evidence type="ECO:0000256" key="7">
    <source>
        <dbReference type="SAM" id="MobiDB-lite"/>
    </source>
</evidence>
<keyword evidence="4" id="KW-0347">Helicase</keyword>
<feature type="region of interest" description="Disordered" evidence="7">
    <location>
        <begin position="1"/>
        <end position="20"/>
    </location>
</feature>
<keyword evidence="2 6" id="KW-0863">Zinc-finger</keyword>
<dbReference type="InterPro" id="IPR000571">
    <property type="entry name" value="Znf_CCCH"/>
</dbReference>
<dbReference type="SMART" id="SM00356">
    <property type="entry name" value="ZnF_C3H1"/>
    <property type="match status" value="2"/>
</dbReference>
<dbReference type="GO" id="GO:0004386">
    <property type="term" value="F:helicase activity"/>
    <property type="evidence" value="ECO:0007669"/>
    <property type="project" value="UniProtKB-KW"/>
</dbReference>
<dbReference type="SUPFAM" id="SSF90229">
    <property type="entry name" value="CCCH zinc finger"/>
    <property type="match status" value="1"/>
</dbReference>
<evidence type="ECO:0000256" key="6">
    <source>
        <dbReference type="PROSITE-ProRule" id="PRU00723"/>
    </source>
</evidence>
<dbReference type="GO" id="GO:0016787">
    <property type="term" value="F:hydrolase activity"/>
    <property type="evidence" value="ECO:0007669"/>
    <property type="project" value="UniProtKB-KW"/>
</dbReference>
<proteinExistence type="predicted"/>
<comment type="caution">
    <text evidence="11">The sequence shown here is derived from an EMBL/GenBank/DDBJ whole genome shotgun (WGS) entry which is preliminary data.</text>
</comment>
<sequence>MGKSPGEASSSSNPAAGGRPPLPVMALREKIVAKVQQNRVTLIVGDTGCGKSSQVPQFLLEENVQPILCTQPRRFAVVVIAGMVAKARNCEVGQEVGYHIGHSNVSDLGSDRLYIVDEKDKDSNSILHLASIICYCSSVDLCSSGVSAPPKVLHLVESKIVFKTAGVVLEQMRDKGLIALKYKVIILDEVHERSVESDLLLACVKLLMMKNNDMRVVLMSATADITRYKDYFKDLGRGERVEVIAIPNAPQQSSIFQRKVLYLDQIWLTAWQNFELLIPYWEEVAENLGMDIDSVSSICCSEWVPSDADIKPELHEIIHKLVMHIHNSEPDIEKCILVFLPTYYSLEQQWVRLRHLSLLFKIHILHRSIDTKQALLAMKACQSHRKVILATNIAESSVTIPGVAYVIDSCRSLQIFWDPGRKADFSKLVWVSKSQAEQRKGRTGRTCDGEIYRLVSRSFYNSLNDHEDPAILRLSLRQQVLMVCCSESKAINDPKVLLQKVLDPPEKDIVEDALSLLVKMNALEKPLSSRGRYEPTFYGRLLDSLPLSFDASMLALKFCQVGILREGIIISILMDVQPPPIYHPFGNQNLYIDNFFDGSSCKPIAKKEASLMANLCAFQFWERVFKDKHRLERLKHVVNVDESSYSEVLFSKLEEEWCSFHNLIQTSLHTLSEIYEETVEILHRFRPAFLAKIEIPCYLEPYTFKHTCILQSELATDLDALTLEDGNLDTATRQQCIALPYVAPDDFGATSVSEKLKNLVKEMRMQYVEDTSGFLPNTATVSQANEPAICKFFAIGACNKGDLCNYSHSYQSQRPLCRFFHTFQGCRNGNACFFLHDYSSSGRRALNFCLQEDATTSADSFLQLLPMMPYEYVLVLNDNDLFFSVNLAQVYDANKIIATTHRSYSEFEESLGITVLCDVAEPWYAFTKSNEISIPWEQVRCILWFADIEDDAARHYHLLQDLFRHLAVKILADTLFDIRVIITINNVKFAQLQVEKLARECFFFLTESFCFDELSFGKFSGSKNTRINNHISVPVSYVFELYPPTDLQFGDYSTALQKGLCRQ</sequence>
<evidence type="ECO:0000259" key="10">
    <source>
        <dbReference type="PROSITE" id="PS51194"/>
    </source>
</evidence>
<dbReference type="GO" id="GO:0003723">
    <property type="term" value="F:RNA binding"/>
    <property type="evidence" value="ECO:0007669"/>
    <property type="project" value="TreeGrafter"/>
</dbReference>
<feature type="domain" description="Helicase ATP-binding" evidence="9">
    <location>
        <begin position="32"/>
        <end position="241"/>
    </location>
</feature>
<dbReference type="PANTHER" id="PTHR18934:SF221">
    <property type="entry name" value="ATP-DEPENDENT RNA HELICASE DHX34-RELATED"/>
    <property type="match status" value="1"/>
</dbReference>
<dbReference type="CDD" id="cd17917">
    <property type="entry name" value="DEXHc_RHA-like"/>
    <property type="match status" value="1"/>
</dbReference>
<dbReference type="Gene3D" id="3.40.50.300">
    <property type="entry name" value="P-loop containing nucleotide triphosphate hydrolases"/>
    <property type="match status" value="2"/>
</dbReference>
<dbReference type="AlphaFoldDB" id="A0A8J5KSN4"/>
<dbReference type="SMART" id="SM00487">
    <property type="entry name" value="DEXDc"/>
    <property type="match status" value="1"/>
</dbReference>
<dbReference type="GO" id="GO:0008270">
    <property type="term" value="F:zinc ion binding"/>
    <property type="evidence" value="ECO:0007669"/>
    <property type="project" value="UniProtKB-KW"/>
</dbReference>
<evidence type="ECO:0000259" key="9">
    <source>
        <dbReference type="PROSITE" id="PS51192"/>
    </source>
</evidence>
<accession>A0A8J5KSN4</accession>
<feature type="domain" description="Helicase C-terminal" evidence="10">
    <location>
        <begin position="317"/>
        <end position="510"/>
    </location>
</feature>
<keyword evidence="3" id="KW-0378">Hydrolase</keyword>
<keyword evidence="5 6" id="KW-0862">Zinc</keyword>
<dbReference type="Gene3D" id="4.10.1000.10">
    <property type="entry name" value="Zinc finger, CCCH-type"/>
    <property type="match status" value="1"/>
</dbReference>
<evidence type="ECO:0000256" key="2">
    <source>
        <dbReference type="ARBA" id="ARBA00022771"/>
    </source>
</evidence>
<feature type="domain" description="C3H1-type" evidence="8">
    <location>
        <begin position="784"/>
        <end position="811"/>
    </location>
</feature>
<evidence type="ECO:0000256" key="3">
    <source>
        <dbReference type="ARBA" id="ARBA00022801"/>
    </source>
</evidence>
<dbReference type="Proteomes" id="UP000734854">
    <property type="component" value="Unassembled WGS sequence"/>
</dbReference>
<dbReference type="Pfam" id="PF00642">
    <property type="entry name" value="zf-CCCH"/>
    <property type="match status" value="1"/>
</dbReference>
<gene>
    <name evidence="11" type="ORF">ZIOFF_052667</name>
</gene>
<evidence type="ECO:0000313" key="11">
    <source>
        <dbReference type="EMBL" id="KAG6491329.1"/>
    </source>
</evidence>
<dbReference type="PROSITE" id="PS51194">
    <property type="entry name" value="HELICASE_CTER"/>
    <property type="match status" value="1"/>
</dbReference>